<evidence type="ECO:0000313" key="3">
    <source>
        <dbReference type="Proteomes" id="UP001596150"/>
    </source>
</evidence>
<keyword evidence="3" id="KW-1185">Reference proteome</keyword>
<name>A0ABW0Q1N8_9HYPH</name>
<gene>
    <name evidence="2" type="ORF">ACFPP9_23575</name>
</gene>
<evidence type="ECO:0000313" key="2">
    <source>
        <dbReference type="EMBL" id="MFC5518776.1"/>
    </source>
</evidence>
<protein>
    <submittedName>
        <fullName evidence="2">Uncharacterized protein</fullName>
    </submittedName>
</protein>
<dbReference type="Proteomes" id="UP001596150">
    <property type="component" value="Unassembled WGS sequence"/>
</dbReference>
<reference evidence="3" key="1">
    <citation type="journal article" date="2019" name="Int. J. Syst. Evol. Microbiol.">
        <title>The Global Catalogue of Microorganisms (GCM) 10K type strain sequencing project: providing services to taxonomists for standard genome sequencing and annotation.</title>
        <authorList>
            <consortium name="The Broad Institute Genomics Platform"/>
            <consortium name="The Broad Institute Genome Sequencing Center for Infectious Disease"/>
            <person name="Wu L."/>
            <person name="Ma J."/>
        </authorList>
    </citation>
    <scope>NUCLEOTIDE SEQUENCE [LARGE SCALE GENOMIC DNA]</scope>
    <source>
        <strain evidence="3">KACC 12633</strain>
    </source>
</reference>
<feature type="compositionally biased region" description="Basic and acidic residues" evidence="1">
    <location>
        <begin position="60"/>
        <end position="71"/>
    </location>
</feature>
<evidence type="ECO:0000256" key="1">
    <source>
        <dbReference type="SAM" id="MobiDB-lite"/>
    </source>
</evidence>
<accession>A0ABW0Q1N8</accession>
<sequence length="119" mass="13188">MLLGAILVSAGRIGPAAAAQGTIKSDDPKTDSITLSTAKPRPFGRRRGRNAEGWRGGQRRLFDHDRKDDSLKGSGRQNRLSRDARAGTRVVRASKPVYRLPTVDRVRKLNNRKRMGARI</sequence>
<dbReference type="RefSeq" id="WP_380225423.1">
    <property type="nucleotide sequence ID" value="NZ_JBHSML010000014.1"/>
</dbReference>
<organism evidence="2 3">
    <name type="scientific">Kaistia terrae</name>
    <dbReference type="NCBI Taxonomy" id="537017"/>
    <lineage>
        <taxon>Bacteria</taxon>
        <taxon>Pseudomonadati</taxon>
        <taxon>Pseudomonadota</taxon>
        <taxon>Alphaproteobacteria</taxon>
        <taxon>Hyphomicrobiales</taxon>
        <taxon>Kaistiaceae</taxon>
        <taxon>Kaistia</taxon>
    </lineage>
</organism>
<dbReference type="EMBL" id="JBHSML010000014">
    <property type="protein sequence ID" value="MFC5518776.1"/>
    <property type="molecule type" value="Genomic_DNA"/>
</dbReference>
<proteinExistence type="predicted"/>
<feature type="region of interest" description="Disordered" evidence="1">
    <location>
        <begin position="17"/>
        <end position="88"/>
    </location>
</feature>
<comment type="caution">
    <text evidence="2">The sequence shown here is derived from an EMBL/GenBank/DDBJ whole genome shotgun (WGS) entry which is preliminary data.</text>
</comment>